<dbReference type="AlphaFoldDB" id="A0A9P7ZHW9"/>
<keyword evidence="3" id="KW-1185">Reference proteome</keyword>
<organism evidence="2 3">
    <name type="scientific">Emericellopsis atlantica</name>
    <dbReference type="NCBI Taxonomy" id="2614577"/>
    <lineage>
        <taxon>Eukaryota</taxon>
        <taxon>Fungi</taxon>
        <taxon>Dikarya</taxon>
        <taxon>Ascomycota</taxon>
        <taxon>Pezizomycotina</taxon>
        <taxon>Sordariomycetes</taxon>
        <taxon>Hypocreomycetidae</taxon>
        <taxon>Hypocreales</taxon>
        <taxon>Bionectriaceae</taxon>
        <taxon>Emericellopsis</taxon>
    </lineage>
</organism>
<evidence type="ECO:0000313" key="3">
    <source>
        <dbReference type="Proteomes" id="UP000887229"/>
    </source>
</evidence>
<dbReference type="InterPro" id="IPR027417">
    <property type="entry name" value="P-loop_NTPase"/>
</dbReference>
<evidence type="ECO:0000256" key="1">
    <source>
        <dbReference type="SAM" id="MobiDB-lite"/>
    </source>
</evidence>
<protein>
    <submittedName>
        <fullName evidence="2">Uncharacterized protein</fullName>
    </submittedName>
</protein>
<dbReference type="RefSeq" id="XP_046115911.1">
    <property type="nucleotide sequence ID" value="XM_046265810.1"/>
</dbReference>
<evidence type="ECO:0000313" key="2">
    <source>
        <dbReference type="EMBL" id="KAG9251987.1"/>
    </source>
</evidence>
<dbReference type="Gene3D" id="3.40.50.300">
    <property type="entry name" value="P-loop containing nucleotide triphosphate hydrolases"/>
    <property type="match status" value="1"/>
</dbReference>
<dbReference type="GO" id="GO:0005509">
    <property type="term" value="F:calcium ion binding"/>
    <property type="evidence" value="ECO:0007669"/>
    <property type="project" value="InterPro"/>
</dbReference>
<feature type="region of interest" description="Disordered" evidence="1">
    <location>
        <begin position="464"/>
        <end position="556"/>
    </location>
</feature>
<dbReference type="PANTHER" id="PTHR36135">
    <property type="entry name" value="FIBROUS SHEATH CABYR-BINDING PROTEIN"/>
    <property type="match status" value="1"/>
</dbReference>
<dbReference type="SUPFAM" id="SSF52540">
    <property type="entry name" value="P-loop containing nucleoside triphosphate hydrolases"/>
    <property type="match status" value="1"/>
</dbReference>
<gene>
    <name evidence="2" type="ORF">F5Z01DRAFT_683017</name>
</gene>
<dbReference type="PANTHER" id="PTHR36135:SF1">
    <property type="entry name" value="FIBROUS SHEATH CABYR-BINDING PROTEIN"/>
    <property type="match status" value="1"/>
</dbReference>
<dbReference type="InterPro" id="IPR043375">
    <property type="entry name" value="FSCB"/>
</dbReference>
<dbReference type="EMBL" id="MU251265">
    <property type="protein sequence ID" value="KAG9251987.1"/>
    <property type="molecule type" value="Genomic_DNA"/>
</dbReference>
<dbReference type="GO" id="GO:0033234">
    <property type="term" value="P:negative regulation of protein sumoylation"/>
    <property type="evidence" value="ECO:0007669"/>
    <property type="project" value="InterPro"/>
</dbReference>
<comment type="caution">
    <text evidence="2">The sequence shown here is derived from an EMBL/GenBank/DDBJ whole genome shotgun (WGS) entry which is preliminary data.</text>
</comment>
<dbReference type="GeneID" id="70296713"/>
<dbReference type="OrthoDB" id="2316594at2759"/>
<reference evidence="2" key="1">
    <citation type="journal article" date="2021" name="IMA Fungus">
        <title>Genomic characterization of three marine fungi, including Emericellopsis atlantica sp. nov. with signatures of a generalist lifestyle and marine biomass degradation.</title>
        <authorList>
            <person name="Hagestad O.C."/>
            <person name="Hou L."/>
            <person name="Andersen J.H."/>
            <person name="Hansen E.H."/>
            <person name="Altermark B."/>
            <person name="Li C."/>
            <person name="Kuhnert E."/>
            <person name="Cox R.J."/>
            <person name="Crous P.W."/>
            <person name="Spatafora J.W."/>
            <person name="Lail K."/>
            <person name="Amirebrahimi M."/>
            <person name="Lipzen A."/>
            <person name="Pangilinan J."/>
            <person name="Andreopoulos W."/>
            <person name="Hayes R.D."/>
            <person name="Ng V."/>
            <person name="Grigoriev I.V."/>
            <person name="Jackson S.A."/>
            <person name="Sutton T.D.S."/>
            <person name="Dobson A.D.W."/>
            <person name="Rama T."/>
        </authorList>
    </citation>
    <scope>NUCLEOTIDE SEQUENCE</scope>
    <source>
        <strain evidence="2">TS7</strain>
    </source>
</reference>
<accession>A0A9P7ZHW9</accession>
<sequence>MRFLDVETENTTLSDVLTAPIFTQAVQRHVLAEHDRTGRSDKSKPFAQYGLLAGDASGKASDPRLFFNVAAPSSTFICGSQGSGKSHSLSCLLENCLLQNEALFFHYDTFVSDSGGSLCEAAFLSSHRGVDVRVLCAPTNVTHIKRIYAKLPNVTIEVLRINQEHLNTKRMLDLMAVSSVQGTLPLYLHVVIRILRDLRVAQQQKGSGFNYAKFKRDLDEQSLTEAQLAPLKQRLDTLESFMVSDQARAYEMALGLHASRNHNSKTVVDPQHGNSWAPKAGQLSMVDLSCPCVTAEIACSLFGICLSLFLEQDTQVGRVVALDEAHKYMTDSSECQALTENLLSTIRLQRHIATRVIISTQEPTISPGLLDLCSVTIVHRFTSPDWMRALQKHLAGASSWLDPNVDDEEGMKKGSRTETGIRPLALKKDDVAGDLFSQVVRLRTGEALLFAPSAVIDMQTADDGTAAADSGEDSTYDSGVNAKEGGGTLTTPVFAFGRSYGAPKEEAPKEEAPKEEAPKEEAPKEEAPREEAPKEEAPKEEAPKEEAPSENRVVHLGNGVLKIRIRKRVTTDGGRSIMAG</sequence>
<name>A0A9P7ZHW9_9HYPO</name>
<proteinExistence type="predicted"/>
<dbReference type="Proteomes" id="UP000887229">
    <property type="component" value="Unassembled WGS sequence"/>
</dbReference>
<feature type="compositionally biased region" description="Basic and acidic residues" evidence="1">
    <location>
        <begin position="503"/>
        <end position="553"/>
    </location>
</feature>